<gene>
    <name evidence="8" type="ORF">FOL01_1109</name>
</gene>
<dbReference type="EMBL" id="CP014332">
    <property type="protein sequence ID" value="APS41968.1"/>
    <property type="molecule type" value="Genomic_DNA"/>
</dbReference>
<dbReference type="InterPro" id="IPR007341">
    <property type="entry name" value="Transgly_assoc"/>
</dbReference>
<dbReference type="RefSeq" id="WP_075269763.1">
    <property type="nucleotide sequence ID" value="NZ_CP014332.1"/>
</dbReference>
<evidence type="ECO:0000256" key="1">
    <source>
        <dbReference type="ARBA" id="ARBA00004651"/>
    </source>
</evidence>
<comment type="similarity">
    <text evidence="2">Belongs to the UPF0410 family.</text>
</comment>
<evidence type="ECO:0000256" key="3">
    <source>
        <dbReference type="ARBA" id="ARBA00022475"/>
    </source>
</evidence>
<dbReference type="STRING" id="1631871.FOL01_1109"/>
<keyword evidence="3" id="KW-1003">Cell membrane</keyword>
<dbReference type="PANTHER" id="PTHR33884:SF3">
    <property type="entry name" value="UPF0410 PROTEIN YMGE"/>
    <property type="match status" value="1"/>
</dbReference>
<reference evidence="8 9" key="1">
    <citation type="submission" date="2016-02" db="EMBL/GenBank/DDBJ databases">
        <title>Complete Genome Sequence of Weissella jogaejeotgali FOL01.</title>
        <authorList>
            <person name="Lee J.-H."/>
            <person name="Ku H.-J."/>
        </authorList>
    </citation>
    <scope>NUCLEOTIDE SEQUENCE [LARGE SCALE GENOMIC DNA]</scope>
    <source>
        <strain evidence="8 9">FOL01</strain>
    </source>
</reference>
<evidence type="ECO:0000313" key="8">
    <source>
        <dbReference type="EMBL" id="APS41968.1"/>
    </source>
</evidence>
<dbReference type="AlphaFoldDB" id="A0A1L6RBV1"/>
<proteinExistence type="inferred from homology"/>
<evidence type="ECO:0008006" key="10">
    <source>
        <dbReference type="Google" id="ProtNLM"/>
    </source>
</evidence>
<protein>
    <recommendedName>
        <fullName evidence="10">Integral membrane protein</fullName>
    </recommendedName>
</protein>
<keyword evidence="9" id="KW-1185">Reference proteome</keyword>
<keyword evidence="4 7" id="KW-0812">Transmembrane</keyword>
<evidence type="ECO:0000256" key="4">
    <source>
        <dbReference type="ARBA" id="ARBA00022692"/>
    </source>
</evidence>
<evidence type="ECO:0000313" key="9">
    <source>
        <dbReference type="Proteomes" id="UP000185473"/>
    </source>
</evidence>
<dbReference type="OrthoDB" id="1632160at2"/>
<accession>A0A1L6RBV1</accession>
<dbReference type="PANTHER" id="PTHR33884">
    <property type="entry name" value="UPF0410 PROTEIN YMGE"/>
    <property type="match status" value="1"/>
</dbReference>
<evidence type="ECO:0000256" key="5">
    <source>
        <dbReference type="ARBA" id="ARBA00022989"/>
    </source>
</evidence>
<keyword evidence="5 7" id="KW-1133">Transmembrane helix</keyword>
<dbReference type="Proteomes" id="UP000185473">
    <property type="component" value="Chromosome"/>
</dbReference>
<organism evidence="8 9">
    <name type="scientific">Weissella jogaejeotgali</name>
    <dbReference type="NCBI Taxonomy" id="1631871"/>
    <lineage>
        <taxon>Bacteria</taxon>
        <taxon>Bacillati</taxon>
        <taxon>Bacillota</taxon>
        <taxon>Bacilli</taxon>
        <taxon>Lactobacillales</taxon>
        <taxon>Lactobacillaceae</taxon>
        <taxon>Weissella</taxon>
    </lineage>
</organism>
<keyword evidence="6 7" id="KW-0472">Membrane</keyword>
<comment type="subcellular location">
    <subcellularLocation>
        <location evidence="1">Cell membrane</location>
        <topology evidence="1">Multi-pass membrane protein</topology>
    </subcellularLocation>
</comment>
<sequence>MGIIWTLIVGAIIGAVVGVLTSRGAAMGWISNILAGLIGSWLGESLLGNWGPSLAGMALVPSIIGAVILVIIVSWITTRIKH</sequence>
<dbReference type="KEGG" id="wjo:FOL01_1109"/>
<feature type="transmembrane region" description="Helical" evidence="7">
    <location>
        <begin position="50"/>
        <end position="76"/>
    </location>
</feature>
<name>A0A1L6RBV1_9LACO</name>
<feature type="transmembrane region" description="Helical" evidence="7">
    <location>
        <begin position="7"/>
        <end position="30"/>
    </location>
</feature>
<evidence type="ECO:0000256" key="7">
    <source>
        <dbReference type="SAM" id="Phobius"/>
    </source>
</evidence>
<dbReference type="Pfam" id="PF04226">
    <property type="entry name" value="Transgly_assoc"/>
    <property type="match status" value="1"/>
</dbReference>
<evidence type="ECO:0000256" key="6">
    <source>
        <dbReference type="ARBA" id="ARBA00023136"/>
    </source>
</evidence>
<dbReference type="GO" id="GO:0005886">
    <property type="term" value="C:plasma membrane"/>
    <property type="evidence" value="ECO:0007669"/>
    <property type="project" value="UniProtKB-SubCell"/>
</dbReference>
<evidence type="ECO:0000256" key="2">
    <source>
        <dbReference type="ARBA" id="ARBA00011006"/>
    </source>
</evidence>